<reference evidence="1" key="1">
    <citation type="submission" date="2023-02" db="EMBL/GenBank/DDBJ databases">
        <title>Genome of toxic invasive species Heracleum sosnowskyi carries increased number of genes despite the absence of recent whole-genome duplications.</title>
        <authorList>
            <person name="Schelkunov M."/>
            <person name="Shtratnikova V."/>
            <person name="Makarenko M."/>
            <person name="Klepikova A."/>
            <person name="Omelchenko D."/>
            <person name="Novikova G."/>
            <person name="Obukhova E."/>
            <person name="Bogdanov V."/>
            <person name="Penin A."/>
            <person name="Logacheva M."/>
        </authorList>
    </citation>
    <scope>NUCLEOTIDE SEQUENCE</scope>
    <source>
        <strain evidence="1">Hsosn_3</strain>
        <tissue evidence="1">Leaf</tissue>
    </source>
</reference>
<comment type="caution">
    <text evidence="1">The sequence shown here is derived from an EMBL/GenBank/DDBJ whole genome shotgun (WGS) entry which is preliminary data.</text>
</comment>
<evidence type="ECO:0000313" key="1">
    <source>
        <dbReference type="EMBL" id="KAK1375092.1"/>
    </source>
</evidence>
<dbReference type="AlphaFoldDB" id="A0AAD8MJG9"/>
<gene>
    <name evidence="1" type="ORF">POM88_031285</name>
</gene>
<keyword evidence="2" id="KW-1185">Reference proteome</keyword>
<reference evidence="1" key="2">
    <citation type="submission" date="2023-05" db="EMBL/GenBank/DDBJ databases">
        <authorList>
            <person name="Schelkunov M.I."/>
        </authorList>
    </citation>
    <scope>NUCLEOTIDE SEQUENCE</scope>
    <source>
        <strain evidence="1">Hsosn_3</strain>
        <tissue evidence="1">Leaf</tissue>
    </source>
</reference>
<organism evidence="1 2">
    <name type="scientific">Heracleum sosnowskyi</name>
    <dbReference type="NCBI Taxonomy" id="360622"/>
    <lineage>
        <taxon>Eukaryota</taxon>
        <taxon>Viridiplantae</taxon>
        <taxon>Streptophyta</taxon>
        <taxon>Embryophyta</taxon>
        <taxon>Tracheophyta</taxon>
        <taxon>Spermatophyta</taxon>
        <taxon>Magnoliopsida</taxon>
        <taxon>eudicotyledons</taxon>
        <taxon>Gunneridae</taxon>
        <taxon>Pentapetalae</taxon>
        <taxon>asterids</taxon>
        <taxon>campanulids</taxon>
        <taxon>Apiales</taxon>
        <taxon>Apiaceae</taxon>
        <taxon>Apioideae</taxon>
        <taxon>apioid superclade</taxon>
        <taxon>Tordylieae</taxon>
        <taxon>Tordyliinae</taxon>
        <taxon>Heracleum</taxon>
    </lineage>
</organism>
<protein>
    <submittedName>
        <fullName evidence="1">Uncharacterized protein</fullName>
    </submittedName>
</protein>
<dbReference type="Proteomes" id="UP001237642">
    <property type="component" value="Unassembled WGS sequence"/>
</dbReference>
<accession>A0AAD8MJG9</accession>
<proteinExistence type="predicted"/>
<dbReference type="EMBL" id="JAUIZM010000007">
    <property type="protein sequence ID" value="KAK1375092.1"/>
    <property type="molecule type" value="Genomic_DNA"/>
</dbReference>
<evidence type="ECO:0000313" key="2">
    <source>
        <dbReference type="Proteomes" id="UP001237642"/>
    </source>
</evidence>
<sequence length="110" mass="12602">MIPVDGISSEVSMRAKCMTLIKGIMRLPVWRRVSQRSCYKINWSGYTTKVSENSGKQEEPTMVNTWENMQGVVQENMLDVVAIGMEHCWKHAGLNHIELKSHCWSYLSAI</sequence>
<name>A0AAD8MJG9_9APIA</name>